<dbReference type="EMBL" id="LCHM01000011">
    <property type="protein sequence ID" value="KKT38335.1"/>
    <property type="molecule type" value="Genomic_DNA"/>
</dbReference>
<organism evidence="1 2">
    <name type="scientific">Candidatus Gottesmanbacteria bacterium GW2011_GWB1_44_11c</name>
    <dbReference type="NCBI Taxonomy" id="1618447"/>
    <lineage>
        <taxon>Bacteria</taxon>
        <taxon>Candidatus Gottesmaniibacteriota</taxon>
    </lineage>
</organism>
<protein>
    <submittedName>
        <fullName evidence="1">Uncharacterized protein</fullName>
    </submittedName>
</protein>
<comment type="caution">
    <text evidence="1">The sequence shown here is derived from an EMBL/GenBank/DDBJ whole genome shotgun (WGS) entry which is preliminary data.</text>
</comment>
<gene>
    <name evidence="1" type="ORF">UW22_C0011G0026</name>
</gene>
<proteinExistence type="predicted"/>
<evidence type="ECO:0000313" key="2">
    <source>
        <dbReference type="Proteomes" id="UP000034617"/>
    </source>
</evidence>
<dbReference type="AlphaFoldDB" id="A0A0G1GUN8"/>
<sequence length="47" mass="5539">MGDITLIYYEAFLSEKDAREREIYLKTTQGKRTLKLMLKHTFAAFVP</sequence>
<dbReference type="InterPro" id="IPR035901">
    <property type="entry name" value="GIY-YIG_endonuc_sf"/>
</dbReference>
<evidence type="ECO:0000313" key="1">
    <source>
        <dbReference type="EMBL" id="KKT38335.1"/>
    </source>
</evidence>
<reference evidence="1 2" key="1">
    <citation type="journal article" date="2015" name="Nature">
        <title>rRNA introns, odd ribosomes, and small enigmatic genomes across a large radiation of phyla.</title>
        <authorList>
            <person name="Brown C.T."/>
            <person name="Hug L.A."/>
            <person name="Thomas B.C."/>
            <person name="Sharon I."/>
            <person name="Castelle C.J."/>
            <person name="Singh A."/>
            <person name="Wilkins M.J."/>
            <person name="Williams K.H."/>
            <person name="Banfield J.F."/>
        </authorList>
    </citation>
    <scope>NUCLEOTIDE SEQUENCE [LARGE SCALE GENOMIC DNA]</scope>
</reference>
<dbReference type="Gene3D" id="3.40.1440.10">
    <property type="entry name" value="GIY-YIG endonuclease"/>
    <property type="match status" value="1"/>
</dbReference>
<accession>A0A0G1GUN8</accession>
<dbReference type="Proteomes" id="UP000034617">
    <property type="component" value="Unassembled WGS sequence"/>
</dbReference>
<name>A0A0G1GUN8_9BACT</name>